<evidence type="ECO:0000313" key="5">
    <source>
        <dbReference type="EMBL" id="KGM19039.1"/>
    </source>
</evidence>
<comment type="caution">
    <text evidence="5">The sequence shown here is derived from an EMBL/GenBank/DDBJ whole genome shotgun (WGS) entry which is preliminary data.</text>
</comment>
<dbReference type="Gene3D" id="3.40.190.80">
    <property type="match status" value="1"/>
</dbReference>
<dbReference type="GeneID" id="300552285"/>
<comment type="cofactor">
    <cofactor evidence="4">
        <name>Mg(2+)</name>
        <dbReference type="ChEBI" id="CHEBI:18420"/>
    </cofactor>
</comment>
<gene>
    <name evidence="5" type="ORF">MA47_02045</name>
</gene>
<evidence type="ECO:0000256" key="1">
    <source>
        <dbReference type="ARBA" id="ARBA00022723"/>
    </source>
</evidence>
<reference evidence="5 6" key="1">
    <citation type="submission" date="2014-10" db="EMBL/GenBank/DDBJ databases">
        <title>Whole Genome sequence of Corynebacterium auriscanis strain CIP 106629.</title>
        <authorList>
            <person name="Hassan S.S."/>
            <person name="Jamal S.B."/>
            <person name="Tiwari S."/>
            <person name="Oliveira L.D.C."/>
            <person name="Souza F."/>
            <person name="Mariano D.C."/>
            <person name="Almeida S."/>
            <person name="Dorella F."/>
            <person name="Pereira F."/>
            <person name="Carvalho A."/>
            <person name="Leal C.A."/>
            <person name="Soares S.D.C."/>
            <person name="Figueiredo H.C."/>
            <person name="Silva A."/>
            <person name="Azevedo V.A."/>
        </authorList>
    </citation>
    <scope>NUCLEOTIDE SEQUENCE [LARGE SCALE GENOMIC DNA]</scope>
    <source>
        <strain evidence="5 6">CIP 106629</strain>
    </source>
</reference>
<dbReference type="GO" id="GO:0046872">
    <property type="term" value="F:metal ion binding"/>
    <property type="evidence" value="ECO:0007669"/>
    <property type="project" value="UniProtKB-KW"/>
</dbReference>
<keyword evidence="3 4" id="KW-0460">Magnesium</keyword>
<dbReference type="PRINTS" id="PR00377">
    <property type="entry name" value="IMPHPHTASES"/>
</dbReference>
<dbReference type="PANTHER" id="PTHR20854:SF4">
    <property type="entry name" value="INOSITOL-1-MONOPHOSPHATASE-RELATED"/>
    <property type="match status" value="1"/>
</dbReference>
<organism evidence="5 6">
    <name type="scientific">Corynebacterium auriscanis</name>
    <dbReference type="NCBI Taxonomy" id="99807"/>
    <lineage>
        <taxon>Bacteria</taxon>
        <taxon>Bacillati</taxon>
        <taxon>Actinomycetota</taxon>
        <taxon>Actinomycetes</taxon>
        <taxon>Mycobacteriales</taxon>
        <taxon>Corynebacteriaceae</taxon>
        <taxon>Corynebacterium</taxon>
    </lineage>
</organism>
<keyword evidence="6" id="KW-1185">Reference proteome</keyword>
<dbReference type="GO" id="GO:0006020">
    <property type="term" value="P:inositol metabolic process"/>
    <property type="evidence" value="ECO:0007669"/>
    <property type="project" value="TreeGrafter"/>
</dbReference>
<dbReference type="GO" id="GO:0008934">
    <property type="term" value="F:inositol monophosphate 1-phosphatase activity"/>
    <property type="evidence" value="ECO:0007669"/>
    <property type="project" value="TreeGrafter"/>
</dbReference>
<dbReference type="Pfam" id="PF00459">
    <property type="entry name" value="Inositol_P"/>
    <property type="match status" value="1"/>
</dbReference>
<dbReference type="InterPro" id="IPR020583">
    <property type="entry name" value="Inositol_monoP_metal-BS"/>
</dbReference>
<dbReference type="PANTHER" id="PTHR20854">
    <property type="entry name" value="INOSITOL MONOPHOSPHATASE"/>
    <property type="match status" value="1"/>
</dbReference>
<dbReference type="GO" id="GO:0007165">
    <property type="term" value="P:signal transduction"/>
    <property type="evidence" value="ECO:0007669"/>
    <property type="project" value="TreeGrafter"/>
</dbReference>
<feature type="binding site" evidence="4">
    <location>
        <position position="241"/>
    </location>
    <ligand>
        <name>Mg(2+)</name>
        <dbReference type="ChEBI" id="CHEBI:18420"/>
        <label>1</label>
        <note>catalytic</note>
    </ligand>
</feature>
<feature type="binding site" evidence="4">
    <location>
        <position position="113"/>
    </location>
    <ligand>
        <name>Mg(2+)</name>
        <dbReference type="ChEBI" id="CHEBI:18420"/>
        <label>1</label>
        <note>catalytic</note>
    </ligand>
</feature>
<dbReference type="Gene3D" id="3.30.540.10">
    <property type="entry name" value="Fructose-1,6-Bisphosphatase, subunit A, domain 1"/>
    <property type="match status" value="1"/>
</dbReference>
<dbReference type="RefSeq" id="WP_035113241.1">
    <property type="nucleotide sequence ID" value="NZ_CP047046.1"/>
</dbReference>
<dbReference type="InterPro" id="IPR000760">
    <property type="entry name" value="Inositol_monophosphatase-like"/>
</dbReference>
<dbReference type="AlphaFoldDB" id="A0A0A2DMA0"/>
<dbReference type="SUPFAM" id="SSF56655">
    <property type="entry name" value="Carbohydrate phosphatase"/>
    <property type="match status" value="1"/>
</dbReference>
<evidence type="ECO:0000313" key="6">
    <source>
        <dbReference type="Proteomes" id="UP000030145"/>
    </source>
</evidence>
<feature type="binding site" evidence="4">
    <location>
        <position position="110"/>
    </location>
    <ligand>
        <name>Mg(2+)</name>
        <dbReference type="ChEBI" id="CHEBI:18420"/>
        <label>1</label>
        <note>catalytic</note>
    </ligand>
</feature>
<dbReference type="Proteomes" id="UP000030145">
    <property type="component" value="Unassembled WGS sequence"/>
</dbReference>
<protein>
    <submittedName>
        <fullName evidence="5">Fructose 1,6-bisphosphatase</fullName>
    </submittedName>
</protein>
<evidence type="ECO:0000256" key="3">
    <source>
        <dbReference type="ARBA" id="ARBA00022842"/>
    </source>
</evidence>
<accession>A0A0A2DMA0</accession>
<feature type="binding site" evidence="4">
    <location>
        <position position="94"/>
    </location>
    <ligand>
        <name>Mg(2+)</name>
        <dbReference type="ChEBI" id="CHEBI:18420"/>
        <label>1</label>
        <note>catalytic</note>
    </ligand>
</feature>
<proteinExistence type="predicted"/>
<evidence type="ECO:0000256" key="2">
    <source>
        <dbReference type="ARBA" id="ARBA00022801"/>
    </source>
</evidence>
<name>A0A0A2DMA0_9CORY</name>
<keyword evidence="1 4" id="KW-0479">Metal-binding</keyword>
<sequence length="285" mass="30667">MEFMASDNSPIPQDMLDAIIKTFMVAHVDDTDEHLAQALVFNAGRLAWRMRESGLTTETKTSVSDVVTAADRAAEKFIADVLRAFRPEDGLLGEEGTQQQSTSGRTWVIDPVDGTYNFTIGSDYWCSALALVEGSPENPDRVIFGAVHRPAMGQTWFGGPDIPTTLDGKPIRASTAPPEQTCLSGYLHPTDFAQPRIATAWQSVVQEFATTRMFGSASVDLGSVAAGQLGCWMQRSVKSWDWLPGQALVEGAGGKTVRVEGQGTTWSIAGSPAAVDVASERIQQA</sequence>
<dbReference type="EMBL" id="JRVJ01000003">
    <property type="protein sequence ID" value="KGM19039.1"/>
    <property type="molecule type" value="Genomic_DNA"/>
</dbReference>
<dbReference type="CDD" id="cd01637">
    <property type="entry name" value="IMPase_like"/>
    <property type="match status" value="1"/>
</dbReference>
<evidence type="ECO:0000256" key="4">
    <source>
        <dbReference type="PIRSR" id="PIRSR600760-2"/>
    </source>
</evidence>
<dbReference type="PROSITE" id="PS00629">
    <property type="entry name" value="IMP_1"/>
    <property type="match status" value="1"/>
</dbReference>
<keyword evidence="2" id="KW-0378">Hydrolase</keyword>